<gene>
    <name evidence="1" type="ORF">IHE45_16G041900</name>
</gene>
<protein>
    <submittedName>
        <fullName evidence="1">Short-chain dehydrogenase/reductase SDR protein</fullName>
        <ecNumber evidence="1">1.1.1.206</ecNumber>
        <ecNumber evidence="1">1.1.1.236</ecNumber>
    </submittedName>
</protein>
<name>A0ACB7UGZ3_DIOAL</name>
<organism evidence="1 2">
    <name type="scientific">Dioscorea alata</name>
    <name type="common">Purple yam</name>
    <dbReference type="NCBI Taxonomy" id="55571"/>
    <lineage>
        <taxon>Eukaryota</taxon>
        <taxon>Viridiplantae</taxon>
        <taxon>Streptophyta</taxon>
        <taxon>Embryophyta</taxon>
        <taxon>Tracheophyta</taxon>
        <taxon>Spermatophyta</taxon>
        <taxon>Magnoliopsida</taxon>
        <taxon>Liliopsida</taxon>
        <taxon>Dioscoreales</taxon>
        <taxon>Dioscoreaceae</taxon>
        <taxon>Dioscorea</taxon>
    </lineage>
</organism>
<evidence type="ECO:0000313" key="2">
    <source>
        <dbReference type="Proteomes" id="UP000827976"/>
    </source>
</evidence>
<dbReference type="EMBL" id="CM037026">
    <property type="protein sequence ID" value="KAH7659619.1"/>
    <property type="molecule type" value="Genomic_DNA"/>
</dbReference>
<proteinExistence type="predicted"/>
<evidence type="ECO:0000313" key="1">
    <source>
        <dbReference type="EMBL" id="KAH7659619.1"/>
    </source>
</evidence>
<keyword evidence="2" id="KW-1185">Reference proteome</keyword>
<dbReference type="EC" id="1.1.1.236" evidence="1"/>
<keyword evidence="1" id="KW-0560">Oxidoreductase</keyword>
<accession>A0ACB7UGZ3</accession>
<sequence length="273" mass="29358">MSSTTNMHNNREKRWSLHGATALVTGGSKGIGHAIVEELATLGATVHACARNEAELNQCLQKWQERQLSISASVCDVSSKDEREKLMETVSAMFHGKLNILVNNVGSGPIKPAMDHTAEDYSVIMSTNFESAFHLSQLAHPLFKASGSGSIVFISSIAGLIAGSQCSLYSASKGAMNQLTKNLACEWAKDNIRCNCIAPGLIKTPLARWLHENKELLDKVVSRIPLGRIGEPEEVASLTAFLCVPAASYITGQVICVDGGRSVNVCDEMLSNK</sequence>
<comment type="caution">
    <text evidence="1">The sequence shown here is derived from an EMBL/GenBank/DDBJ whole genome shotgun (WGS) entry which is preliminary data.</text>
</comment>
<reference evidence="2" key="1">
    <citation type="journal article" date="2022" name="Nat. Commun.">
        <title>Chromosome evolution and the genetic basis of agronomically important traits in greater yam.</title>
        <authorList>
            <person name="Bredeson J.V."/>
            <person name="Lyons J.B."/>
            <person name="Oniyinde I.O."/>
            <person name="Okereke N.R."/>
            <person name="Kolade O."/>
            <person name="Nnabue I."/>
            <person name="Nwadili C.O."/>
            <person name="Hribova E."/>
            <person name="Parker M."/>
            <person name="Nwogha J."/>
            <person name="Shu S."/>
            <person name="Carlson J."/>
            <person name="Kariba R."/>
            <person name="Muthemba S."/>
            <person name="Knop K."/>
            <person name="Barton G.J."/>
            <person name="Sherwood A.V."/>
            <person name="Lopez-Montes A."/>
            <person name="Asiedu R."/>
            <person name="Jamnadass R."/>
            <person name="Muchugi A."/>
            <person name="Goodstein D."/>
            <person name="Egesi C.N."/>
            <person name="Featherston J."/>
            <person name="Asfaw A."/>
            <person name="Simpson G.G."/>
            <person name="Dolezel J."/>
            <person name="Hendre P.S."/>
            <person name="Van Deynze A."/>
            <person name="Kumar P.L."/>
            <person name="Obidiegwu J.E."/>
            <person name="Bhattacharjee R."/>
            <person name="Rokhsar D.S."/>
        </authorList>
    </citation>
    <scope>NUCLEOTIDE SEQUENCE [LARGE SCALE GENOMIC DNA]</scope>
    <source>
        <strain evidence="2">cv. TDa95/00328</strain>
    </source>
</reference>
<dbReference type="Proteomes" id="UP000827976">
    <property type="component" value="Chromosome 16"/>
</dbReference>
<dbReference type="EC" id="1.1.1.206" evidence="1"/>